<proteinExistence type="predicted"/>
<protein>
    <submittedName>
        <fullName evidence="1">Uncharacterized protein</fullName>
    </submittedName>
</protein>
<sequence length="62" mass="6390">MGVEERVSLVIGLTLKTLASLSASCLSVYSNYLSAGQTAGGALSERLARGSSSIKISREGSR</sequence>
<dbReference type="AlphaFoldDB" id="A0AAW2SIS2"/>
<reference evidence="1" key="2">
    <citation type="journal article" date="2024" name="Plant">
        <title>Genomic evolution and insights into agronomic trait innovations of Sesamum species.</title>
        <authorList>
            <person name="Miao H."/>
            <person name="Wang L."/>
            <person name="Qu L."/>
            <person name="Liu H."/>
            <person name="Sun Y."/>
            <person name="Le M."/>
            <person name="Wang Q."/>
            <person name="Wei S."/>
            <person name="Zheng Y."/>
            <person name="Lin W."/>
            <person name="Duan Y."/>
            <person name="Cao H."/>
            <person name="Xiong S."/>
            <person name="Wang X."/>
            <person name="Wei L."/>
            <person name="Li C."/>
            <person name="Ma Q."/>
            <person name="Ju M."/>
            <person name="Zhao R."/>
            <person name="Li G."/>
            <person name="Mu C."/>
            <person name="Tian Q."/>
            <person name="Mei H."/>
            <person name="Zhang T."/>
            <person name="Gao T."/>
            <person name="Zhang H."/>
        </authorList>
    </citation>
    <scope>NUCLEOTIDE SEQUENCE</scope>
    <source>
        <strain evidence="1">KEN1</strain>
    </source>
</reference>
<dbReference type="EMBL" id="JACGWN010000017">
    <property type="protein sequence ID" value="KAL0391561.1"/>
    <property type="molecule type" value="Genomic_DNA"/>
</dbReference>
<evidence type="ECO:0000313" key="1">
    <source>
        <dbReference type="EMBL" id="KAL0391561.1"/>
    </source>
</evidence>
<accession>A0AAW2SIS2</accession>
<comment type="caution">
    <text evidence="1">The sequence shown here is derived from an EMBL/GenBank/DDBJ whole genome shotgun (WGS) entry which is preliminary data.</text>
</comment>
<organism evidence="1">
    <name type="scientific">Sesamum latifolium</name>
    <dbReference type="NCBI Taxonomy" id="2727402"/>
    <lineage>
        <taxon>Eukaryota</taxon>
        <taxon>Viridiplantae</taxon>
        <taxon>Streptophyta</taxon>
        <taxon>Embryophyta</taxon>
        <taxon>Tracheophyta</taxon>
        <taxon>Spermatophyta</taxon>
        <taxon>Magnoliopsida</taxon>
        <taxon>eudicotyledons</taxon>
        <taxon>Gunneridae</taxon>
        <taxon>Pentapetalae</taxon>
        <taxon>asterids</taxon>
        <taxon>lamiids</taxon>
        <taxon>Lamiales</taxon>
        <taxon>Pedaliaceae</taxon>
        <taxon>Sesamum</taxon>
    </lineage>
</organism>
<name>A0AAW2SIS2_9LAMI</name>
<reference evidence="1" key="1">
    <citation type="submission" date="2020-06" db="EMBL/GenBank/DDBJ databases">
        <authorList>
            <person name="Li T."/>
            <person name="Hu X."/>
            <person name="Zhang T."/>
            <person name="Song X."/>
            <person name="Zhang H."/>
            <person name="Dai N."/>
            <person name="Sheng W."/>
            <person name="Hou X."/>
            <person name="Wei L."/>
        </authorList>
    </citation>
    <scope>NUCLEOTIDE SEQUENCE</scope>
    <source>
        <strain evidence="1">KEN1</strain>
        <tissue evidence="1">Leaf</tissue>
    </source>
</reference>
<gene>
    <name evidence="1" type="ORF">Slati_4520300</name>
</gene>